<evidence type="ECO:0000313" key="1">
    <source>
        <dbReference type="EMBL" id="KAK5932281.1"/>
    </source>
</evidence>
<keyword evidence="2" id="KW-1185">Reference proteome</keyword>
<dbReference type="EMBL" id="JAURVH010001515">
    <property type="protein sequence ID" value="KAK5932281.1"/>
    <property type="molecule type" value="Genomic_DNA"/>
</dbReference>
<proteinExistence type="predicted"/>
<evidence type="ECO:0000313" key="2">
    <source>
        <dbReference type="Proteomes" id="UP001331515"/>
    </source>
</evidence>
<dbReference type="AlphaFoldDB" id="A0AAN8E022"/>
<dbReference type="Proteomes" id="UP001331515">
    <property type="component" value="Unassembled WGS sequence"/>
</dbReference>
<gene>
    <name evidence="1" type="ORF">CgunFtcFv8_004000</name>
</gene>
<sequence>MSDRLINESLCLGRDRETSNRSAAAQCGTALTAVYTLTPESQMQRFGQIIQKCRLCSRSTGRHQAFLYFYFCQCDRYSIFSDTDSEFTTAVHSSHSSSKAALLHTSLL</sequence>
<name>A0AAN8E022_CHAGU</name>
<reference evidence="1 2" key="1">
    <citation type="journal article" date="2023" name="Mol. Biol. Evol.">
        <title>Genomics of Secondarily Temperate Adaptation in the Only Non-Antarctic Icefish.</title>
        <authorList>
            <person name="Rivera-Colon A.G."/>
            <person name="Rayamajhi N."/>
            <person name="Minhas B.F."/>
            <person name="Madrigal G."/>
            <person name="Bilyk K.T."/>
            <person name="Yoon V."/>
            <person name="Hune M."/>
            <person name="Gregory S."/>
            <person name="Cheng C.H.C."/>
            <person name="Catchen J.M."/>
        </authorList>
    </citation>
    <scope>NUCLEOTIDE SEQUENCE [LARGE SCALE GENOMIC DNA]</scope>
    <source>
        <tissue evidence="1">White muscle</tissue>
    </source>
</reference>
<accession>A0AAN8E022</accession>
<protein>
    <submittedName>
        <fullName evidence="1">Uncharacterized protein</fullName>
    </submittedName>
</protein>
<comment type="caution">
    <text evidence="1">The sequence shown here is derived from an EMBL/GenBank/DDBJ whole genome shotgun (WGS) entry which is preliminary data.</text>
</comment>
<organism evidence="1 2">
    <name type="scientific">Champsocephalus gunnari</name>
    <name type="common">Mackerel icefish</name>
    <dbReference type="NCBI Taxonomy" id="52237"/>
    <lineage>
        <taxon>Eukaryota</taxon>
        <taxon>Metazoa</taxon>
        <taxon>Chordata</taxon>
        <taxon>Craniata</taxon>
        <taxon>Vertebrata</taxon>
        <taxon>Euteleostomi</taxon>
        <taxon>Actinopterygii</taxon>
        <taxon>Neopterygii</taxon>
        <taxon>Teleostei</taxon>
        <taxon>Neoteleostei</taxon>
        <taxon>Acanthomorphata</taxon>
        <taxon>Eupercaria</taxon>
        <taxon>Perciformes</taxon>
        <taxon>Notothenioidei</taxon>
        <taxon>Channichthyidae</taxon>
        <taxon>Champsocephalus</taxon>
    </lineage>
</organism>